<dbReference type="AlphaFoldDB" id="A0A0F9X4Z1"/>
<proteinExistence type="predicted"/>
<comment type="caution">
    <text evidence="1">The sequence shown here is derived from an EMBL/GenBank/DDBJ whole genome shotgun (WGS) entry which is preliminary data.</text>
</comment>
<gene>
    <name evidence="1" type="ORF">LCGC14_0267990</name>
</gene>
<dbReference type="EMBL" id="LAZR01000146">
    <property type="protein sequence ID" value="KKN86623.1"/>
    <property type="molecule type" value="Genomic_DNA"/>
</dbReference>
<name>A0A0F9X4Z1_9ZZZZ</name>
<organism evidence="1">
    <name type="scientific">marine sediment metagenome</name>
    <dbReference type="NCBI Taxonomy" id="412755"/>
    <lineage>
        <taxon>unclassified sequences</taxon>
        <taxon>metagenomes</taxon>
        <taxon>ecological metagenomes</taxon>
    </lineage>
</organism>
<accession>A0A0F9X4Z1</accession>
<reference evidence="1" key="1">
    <citation type="journal article" date="2015" name="Nature">
        <title>Complex archaea that bridge the gap between prokaryotes and eukaryotes.</title>
        <authorList>
            <person name="Spang A."/>
            <person name="Saw J.H."/>
            <person name="Jorgensen S.L."/>
            <person name="Zaremba-Niedzwiedzka K."/>
            <person name="Martijn J."/>
            <person name="Lind A.E."/>
            <person name="van Eijk R."/>
            <person name="Schleper C."/>
            <person name="Guy L."/>
            <person name="Ettema T.J."/>
        </authorList>
    </citation>
    <scope>NUCLEOTIDE SEQUENCE</scope>
</reference>
<sequence>MPIDKESGVIFCNQCEKDWTRDLADKDGNMSFVECDDYNAENKDVACDDGQHLCNLDCWIEHIINRHGMDRTFKNINIKTGVVSEIKVDSG</sequence>
<evidence type="ECO:0000313" key="1">
    <source>
        <dbReference type="EMBL" id="KKN86623.1"/>
    </source>
</evidence>
<protein>
    <submittedName>
        <fullName evidence="1">Uncharacterized protein</fullName>
    </submittedName>
</protein>